<dbReference type="PANTHER" id="PTHR43019">
    <property type="entry name" value="SERINE ENDOPROTEASE DEGS"/>
    <property type="match status" value="1"/>
</dbReference>
<evidence type="ECO:0000313" key="4">
    <source>
        <dbReference type="Proteomes" id="UP000249254"/>
    </source>
</evidence>
<organism evidence="3 4">
    <name type="scientific">Phenylobacterium soli</name>
    <dbReference type="NCBI Taxonomy" id="2170551"/>
    <lineage>
        <taxon>Bacteria</taxon>
        <taxon>Pseudomonadati</taxon>
        <taxon>Pseudomonadota</taxon>
        <taxon>Alphaproteobacteria</taxon>
        <taxon>Caulobacterales</taxon>
        <taxon>Caulobacteraceae</taxon>
        <taxon>Phenylobacterium</taxon>
    </lineage>
</organism>
<protein>
    <recommendedName>
        <fullName evidence="2">Surface-adhesin protein E-like domain-containing protein</fullName>
    </recommendedName>
</protein>
<dbReference type="RefSeq" id="WP_111526937.1">
    <property type="nucleotide sequence ID" value="NZ_JBHRSG010000001.1"/>
</dbReference>
<keyword evidence="1" id="KW-0732">Signal</keyword>
<accession>A0A328AIF8</accession>
<dbReference type="SUPFAM" id="SSF50494">
    <property type="entry name" value="Trypsin-like serine proteases"/>
    <property type="match status" value="1"/>
</dbReference>
<proteinExistence type="predicted"/>
<gene>
    <name evidence="3" type="ORF">DJ017_00890</name>
</gene>
<dbReference type="InterPro" id="IPR001940">
    <property type="entry name" value="Peptidase_S1C"/>
</dbReference>
<evidence type="ECO:0000313" key="3">
    <source>
        <dbReference type="EMBL" id="RAK53184.1"/>
    </source>
</evidence>
<dbReference type="OrthoDB" id="112232at2"/>
<dbReference type="EMBL" id="QFYQ01000001">
    <property type="protein sequence ID" value="RAK53184.1"/>
    <property type="molecule type" value="Genomic_DNA"/>
</dbReference>
<dbReference type="InterPro" id="IPR031939">
    <property type="entry name" value="Adhesin_E-like"/>
</dbReference>
<dbReference type="PANTHER" id="PTHR43019:SF23">
    <property type="entry name" value="PROTEASE DO-LIKE 5, CHLOROPLASTIC"/>
    <property type="match status" value="1"/>
</dbReference>
<dbReference type="AlphaFoldDB" id="A0A328AIF8"/>
<dbReference type="PROSITE" id="PS51257">
    <property type="entry name" value="PROKAR_LIPOPROTEIN"/>
    <property type="match status" value="1"/>
</dbReference>
<feature type="chain" id="PRO_5016285795" description="Surface-adhesin protein E-like domain-containing protein" evidence="1">
    <location>
        <begin position="29"/>
        <end position="487"/>
    </location>
</feature>
<dbReference type="Pfam" id="PF13365">
    <property type="entry name" value="Trypsin_2"/>
    <property type="match status" value="1"/>
</dbReference>
<dbReference type="GO" id="GO:0004252">
    <property type="term" value="F:serine-type endopeptidase activity"/>
    <property type="evidence" value="ECO:0007669"/>
    <property type="project" value="InterPro"/>
</dbReference>
<reference evidence="4" key="1">
    <citation type="submission" date="2018-05" db="EMBL/GenBank/DDBJ databases">
        <authorList>
            <person name="Li X."/>
        </authorList>
    </citation>
    <scope>NUCLEOTIDE SEQUENCE [LARGE SCALE GENOMIC DNA]</scope>
    <source>
        <strain evidence="4">LX32</strain>
    </source>
</reference>
<evidence type="ECO:0000256" key="1">
    <source>
        <dbReference type="SAM" id="SignalP"/>
    </source>
</evidence>
<dbReference type="Proteomes" id="UP000249254">
    <property type="component" value="Unassembled WGS sequence"/>
</dbReference>
<keyword evidence="4" id="KW-1185">Reference proteome</keyword>
<feature type="signal peptide" evidence="1">
    <location>
        <begin position="1"/>
        <end position="28"/>
    </location>
</feature>
<dbReference type="GO" id="GO:0006508">
    <property type="term" value="P:proteolysis"/>
    <property type="evidence" value="ECO:0007669"/>
    <property type="project" value="InterPro"/>
</dbReference>
<dbReference type="Gene3D" id="2.40.10.10">
    <property type="entry name" value="Trypsin-like serine proteases"/>
    <property type="match status" value="2"/>
</dbReference>
<sequence length="487" mass="51873">MRKTGWVLAAQMLAGCMLAGLTAPHATAADWAPATKSNIGDRYDVDLDTVTRNGDIARSWVRETLQRPMRDERTGKTFVQTVAERFDDCVRRRYATGSFVHHDARGGDAGSGAGSSSAWQEIVPGSVAEGIWSTVCAISSPPSDKAFMDAADEGTWTDLGISKDRTFHINLRLDKVMKIDDRLVLALTRTDYAEPVWMGGLPVRYVIAAEAIDCSTGASGALGGDFYLSRKVRVAAKRIALEKVKLEPATPGSFIANNLKLICNSARASEAADEGRGDSLSVGTAWGVDKGYLVTASHVVHGGSAIEVYDNGEKVGDAQLVAEDATNDLAILKYKPARPGKLTILPLAPHTPGLGRSVFVLGYPAPDALGQKIKMTAGQVSSTAGYQDDPREIQISVPIQQGNSGGPVITWDGTVVGVVEWKLIGFGKDDKGPAPEMINYALKASYVRAMLEELPDLSNYAPVSPGASHDQMVAAARKAVFMVVVSP</sequence>
<feature type="domain" description="Surface-adhesin protein E-like" evidence="2">
    <location>
        <begin position="31"/>
        <end position="137"/>
    </location>
</feature>
<name>A0A328AIF8_9CAUL</name>
<dbReference type="Pfam" id="PF16747">
    <property type="entry name" value="Adhesin_E"/>
    <property type="match status" value="1"/>
</dbReference>
<comment type="caution">
    <text evidence="3">The sequence shown here is derived from an EMBL/GenBank/DDBJ whole genome shotgun (WGS) entry which is preliminary data.</text>
</comment>
<dbReference type="InterPro" id="IPR009003">
    <property type="entry name" value="Peptidase_S1_PA"/>
</dbReference>
<evidence type="ECO:0000259" key="2">
    <source>
        <dbReference type="Pfam" id="PF16747"/>
    </source>
</evidence>
<dbReference type="PRINTS" id="PR00834">
    <property type="entry name" value="PROTEASES2C"/>
</dbReference>
<dbReference type="InterPro" id="IPR043504">
    <property type="entry name" value="Peptidase_S1_PA_chymotrypsin"/>
</dbReference>